<feature type="non-terminal residue" evidence="1">
    <location>
        <position position="264"/>
    </location>
</feature>
<accession>X6LUT4</accession>
<reference evidence="1 2" key="1">
    <citation type="journal article" date="2013" name="Curr. Biol.">
        <title>The Genome of the Foraminiferan Reticulomyxa filosa.</title>
        <authorList>
            <person name="Glockner G."/>
            <person name="Hulsmann N."/>
            <person name="Schleicher M."/>
            <person name="Noegel A.A."/>
            <person name="Eichinger L."/>
            <person name="Gallinger C."/>
            <person name="Pawlowski J."/>
            <person name="Sierra R."/>
            <person name="Euteneuer U."/>
            <person name="Pillet L."/>
            <person name="Moustafa A."/>
            <person name="Platzer M."/>
            <person name="Groth M."/>
            <person name="Szafranski K."/>
            <person name="Schliwa M."/>
        </authorList>
    </citation>
    <scope>NUCLEOTIDE SEQUENCE [LARGE SCALE GENOMIC DNA]</scope>
</reference>
<dbReference type="Proteomes" id="UP000023152">
    <property type="component" value="Unassembled WGS sequence"/>
</dbReference>
<evidence type="ECO:0000313" key="2">
    <source>
        <dbReference type="Proteomes" id="UP000023152"/>
    </source>
</evidence>
<protein>
    <submittedName>
        <fullName evidence="1">Uncharacterized protein</fullName>
    </submittedName>
</protein>
<proteinExistence type="predicted"/>
<sequence length="264" mass="30794">AIKDNTLQFADMRWFENVNWKLEMDILIPEMKEEKVDKVLQSKIEQTEKASRLEAANKGWTALKQATQTIQKNHKEKSNIKQDRTWQDFEEKLAAINEMLCNKQNVVIENAAKLYDNCTEYVGDAIKHIAILKLIYENEQALTELLANPLLTDMTVLEQDFCPLKESLRQVHLVMSECIWKVHFETFTSLAMALLKLPDDTSNFVSQLESNVRKIGKWVFEDCHIICEKQNHEEAKEEKKEELKYTTYKGLTLQIGKKHLSCEE</sequence>
<name>X6LUT4_RETFI</name>
<dbReference type="EMBL" id="ASPP01028822">
    <property type="protein sequence ID" value="ETO04877.1"/>
    <property type="molecule type" value="Genomic_DNA"/>
</dbReference>
<dbReference type="AlphaFoldDB" id="X6LUT4"/>
<feature type="non-terminal residue" evidence="1">
    <location>
        <position position="1"/>
    </location>
</feature>
<evidence type="ECO:0000313" key="1">
    <source>
        <dbReference type="EMBL" id="ETO04877.1"/>
    </source>
</evidence>
<comment type="caution">
    <text evidence="1">The sequence shown here is derived from an EMBL/GenBank/DDBJ whole genome shotgun (WGS) entry which is preliminary data.</text>
</comment>
<gene>
    <name evidence="1" type="ORF">RFI_32519</name>
</gene>
<keyword evidence="2" id="KW-1185">Reference proteome</keyword>
<organism evidence="1 2">
    <name type="scientific">Reticulomyxa filosa</name>
    <dbReference type="NCBI Taxonomy" id="46433"/>
    <lineage>
        <taxon>Eukaryota</taxon>
        <taxon>Sar</taxon>
        <taxon>Rhizaria</taxon>
        <taxon>Retaria</taxon>
        <taxon>Foraminifera</taxon>
        <taxon>Monothalamids</taxon>
        <taxon>Reticulomyxidae</taxon>
        <taxon>Reticulomyxa</taxon>
    </lineage>
</organism>